<dbReference type="AlphaFoldDB" id="A0A9D4XT99"/>
<reference evidence="2 3" key="1">
    <citation type="journal article" date="2022" name="Nat. Genet.">
        <title>Improved pea reference genome and pan-genome highlight genomic features and evolutionary characteristics.</title>
        <authorList>
            <person name="Yang T."/>
            <person name="Liu R."/>
            <person name="Luo Y."/>
            <person name="Hu S."/>
            <person name="Wang D."/>
            <person name="Wang C."/>
            <person name="Pandey M.K."/>
            <person name="Ge S."/>
            <person name="Xu Q."/>
            <person name="Li N."/>
            <person name="Li G."/>
            <person name="Huang Y."/>
            <person name="Saxena R.K."/>
            <person name="Ji Y."/>
            <person name="Li M."/>
            <person name="Yan X."/>
            <person name="He Y."/>
            <person name="Liu Y."/>
            <person name="Wang X."/>
            <person name="Xiang C."/>
            <person name="Varshney R.K."/>
            <person name="Ding H."/>
            <person name="Gao S."/>
            <person name="Zong X."/>
        </authorList>
    </citation>
    <scope>NUCLEOTIDE SEQUENCE [LARGE SCALE GENOMIC DNA]</scope>
    <source>
        <strain evidence="2 3">cv. Zhongwan 6</strain>
    </source>
</reference>
<comment type="caution">
    <text evidence="2">The sequence shown here is derived from an EMBL/GenBank/DDBJ whole genome shotgun (WGS) entry which is preliminary data.</text>
</comment>
<dbReference type="Pfam" id="PF26138">
    <property type="entry name" value="DUF8040"/>
    <property type="match status" value="1"/>
</dbReference>
<proteinExistence type="predicted"/>
<organism evidence="2 3">
    <name type="scientific">Pisum sativum</name>
    <name type="common">Garden pea</name>
    <name type="synonym">Lathyrus oleraceus</name>
    <dbReference type="NCBI Taxonomy" id="3888"/>
    <lineage>
        <taxon>Eukaryota</taxon>
        <taxon>Viridiplantae</taxon>
        <taxon>Streptophyta</taxon>
        <taxon>Embryophyta</taxon>
        <taxon>Tracheophyta</taxon>
        <taxon>Spermatophyta</taxon>
        <taxon>Magnoliopsida</taxon>
        <taxon>eudicotyledons</taxon>
        <taxon>Gunneridae</taxon>
        <taxon>Pentapetalae</taxon>
        <taxon>rosids</taxon>
        <taxon>fabids</taxon>
        <taxon>Fabales</taxon>
        <taxon>Fabaceae</taxon>
        <taxon>Papilionoideae</taxon>
        <taxon>50 kb inversion clade</taxon>
        <taxon>NPAAA clade</taxon>
        <taxon>Hologalegina</taxon>
        <taxon>IRL clade</taxon>
        <taxon>Fabeae</taxon>
        <taxon>Lathyrus</taxon>
    </lineage>
</organism>
<evidence type="ECO:0000313" key="3">
    <source>
        <dbReference type="Proteomes" id="UP001058974"/>
    </source>
</evidence>
<dbReference type="Proteomes" id="UP001058974">
    <property type="component" value="Chromosome 3"/>
</dbReference>
<evidence type="ECO:0000313" key="2">
    <source>
        <dbReference type="EMBL" id="KAI5424575.1"/>
    </source>
</evidence>
<evidence type="ECO:0000259" key="1">
    <source>
        <dbReference type="Pfam" id="PF26138"/>
    </source>
</evidence>
<dbReference type="PANTHER" id="PTHR47584:SF14">
    <property type="entry name" value="L10-INTERACTING MYB DOMAIN-CONTAINING PROTEIN-LIKE"/>
    <property type="match status" value="1"/>
</dbReference>
<dbReference type="Gramene" id="Psat03G0067100-T1">
    <property type="protein sequence ID" value="KAI5424575.1"/>
    <property type="gene ID" value="KIW84_030671"/>
</dbReference>
<sequence>MSVIDVPYYKSISGNDHDYERISALEDDCEGYDGDGGCEEERLRWSCHDWNGVFTIPELFQWHTKFTSSCSRICRSVEATSRVTSDCSLTKCVTVLDEMEDIPHDAYGKALEKFMNPDWREVFIAMSVERKRGWVLTRIDIDESDDSTSDASDDEFVEFLFNSMIYNYHQKYFNKAKVLTSSLTGREFVAEVLNGSGTSCFDLFRMKKECFINFCNELREKNYLCDSRDVLVEEKLMPSYKPSRQRLIFIVCCAIHNYIRKWNLPDELFRIWEEMDPIELEGIQEGPFIEGTSSNVDNLTRLSNEGAAEMTMKRNHIRDEMWVHRSN</sequence>
<name>A0A9D4XT99_PEA</name>
<dbReference type="EMBL" id="JAMSHJ010000003">
    <property type="protein sequence ID" value="KAI5424575.1"/>
    <property type="molecule type" value="Genomic_DNA"/>
</dbReference>
<accession>A0A9D4XT99</accession>
<feature type="domain" description="DUF8040" evidence="1">
    <location>
        <begin position="180"/>
        <end position="237"/>
    </location>
</feature>
<dbReference type="InterPro" id="IPR045026">
    <property type="entry name" value="LIMYB"/>
</dbReference>
<protein>
    <recommendedName>
        <fullName evidence="1">DUF8040 domain-containing protein</fullName>
    </recommendedName>
</protein>
<dbReference type="PANTHER" id="PTHR47584">
    <property type="match status" value="1"/>
</dbReference>
<keyword evidence="3" id="KW-1185">Reference proteome</keyword>
<dbReference type="InterPro" id="IPR058353">
    <property type="entry name" value="DUF8040"/>
</dbReference>
<gene>
    <name evidence="2" type="ORF">KIW84_030671</name>
</gene>